<feature type="compositionally biased region" description="Basic and acidic residues" evidence="1">
    <location>
        <begin position="7"/>
        <end position="19"/>
    </location>
</feature>
<organism evidence="2 3">
    <name type="scientific">Zopfia rhizophila CBS 207.26</name>
    <dbReference type="NCBI Taxonomy" id="1314779"/>
    <lineage>
        <taxon>Eukaryota</taxon>
        <taxon>Fungi</taxon>
        <taxon>Dikarya</taxon>
        <taxon>Ascomycota</taxon>
        <taxon>Pezizomycotina</taxon>
        <taxon>Dothideomycetes</taxon>
        <taxon>Dothideomycetes incertae sedis</taxon>
        <taxon>Zopfiaceae</taxon>
        <taxon>Zopfia</taxon>
    </lineage>
</organism>
<gene>
    <name evidence="2" type="ORF">K469DRAFT_179711</name>
</gene>
<dbReference type="OrthoDB" id="5835755at2759"/>
<evidence type="ECO:0000313" key="2">
    <source>
        <dbReference type="EMBL" id="KAF2184245.1"/>
    </source>
</evidence>
<proteinExistence type="predicted"/>
<protein>
    <submittedName>
        <fullName evidence="2">Uncharacterized protein</fullName>
    </submittedName>
</protein>
<dbReference type="EMBL" id="ML994638">
    <property type="protein sequence ID" value="KAF2184245.1"/>
    <property type="molecule type" value="Genomic_DNA"/>
</dbReference>
<feature type="compositionally biased region" description="Basic and acidic residues" evidence="1">
    <location>
        <begin position="26"/>
        <end position="65"/>
    </location>
</feature>
<keyword evidence="3" id="KW-1185">Reference proteome</keyword>
<dbReference type="AlphaFoldDB" id="A0A6A6DZP6"/>
<evidence type="ECO:0000313" key="3">
    <source>
        <dbReference type="Proteomes" id="UP000800200"/>
    </source>
</evidence>
<feature type="region of interest" description="Disordered" evidence="1">
    <location>
        <begin position="1"/>
        <end position="80"/>
    </location>
</feature>
<evidence type="ECO:0000256" key="1">
    <source>
        <dbReference type="SAM" id="MobiDB-lite"/>
    </source>
</evidence>
<dbReference type="Proteomes" id="UP000800200">
    <property type="component" value="Unassembled WGS sequence"/>
</dbReference>
<reference evidence="2" key="1">
    <citation type="journal article" date="2020" name="Stud. Mycol.">
        <title>101 Dothideomycetes genomes: a test case for predicting lifestyles and emergence of pathogens.</title>
        <authorList>
            <person name="Haridas S."/>
            <person name="Albert R."/>
            <person name="Binder M."/>
            <person name="Bloem J."/>
            <person name="Labutti K."/>
            <person name="Salamov A."/>
            <person name="Andreopoulos B."/>
            <person name="Baker S."/>
            <person name="Barry K."/>
            <person name="Bills G."/>
            <person name="Bluhm B."/>
            <person name="Cannon C."/>
            <person name="Castanera R."/>
            <person name="Culley D."/>
            <person name="Daum C."/>
            <person name="Ezra D."/>
            <person name="Gonzalez J."/>
            <person name="Henrissat B."/>
            <person name="Kuo A."/>
            <person name="Liang C."/>
            <person name="Lipzen A."/>
            <person name="Lutzoni F."/>
            <person name="Magnuson J."/>
            <person name="Mondo S."/>
            <person name="Nolan M."/>
            <person name="Ohm R."/>
            <person name="Pangilinan J."/>
            <person name="Park H.-J."/>
            <person name="Ramirez L."/>
            <person name="Alfaro M."/>
            <person name="Sun H."/>
            <person name="Tritt A."/>
            <person name="Yoshinaga Y."/>
            <person name="Zwiers L.-H."/>
            <person name="Turgeon B."/>
            <person name="Goodwin S."/>
            <person name="Spatafora J."/>
            <person name="Crous P."/>
            <person name="Grigoriev I."/>
        </authorList>
    </citation>
    <scope>NUCLEOTIDE SEQUENCE</scope>
    <source>
        <strain evidence="2">CBS 207.26</strain>
    </source>
</reference>
<accession>A0A6A6DZP6</accession>
<sequence length="105" mass="11704">MTPPTHPLERQDPAIDDHNGVISTEARPERQDPRGKTREARPERQDPRGKTQEADPRGKTQEADPRGSGGPKGRPNRGWESMCLETYARRLLRGCVGIAITAKHT</sequence>
<name>A0A6A6DZP6_9PEZI</name>